<reference evidence="8" key="1">
    <citation type="journal article" date="2014" name="Int. J. Syst. Evol. Microbiol.">
        <title>Complete genome sequence of Corynebacterium casei LMG S-19264T (=DSM 44701T), isolated from a smear-ripened cheese.</title>
        <authorList>
            <consortium name="US DOE Joint Genome Institute (JGI-PGF)"/>
            <person name="Walter F."/>
            <person name="Albersmeier A."/>
            <person name="Kalinowski J."/>
            <person name="Ruckert C."/>
        </authorList>
    </citation>
    <scope>NUCLEOTIDE SEQUENCE</scope>
    <source>
        <strain evidence="8">CGMCC 1.15966</strain>
    </source>
</reference>
<dbReference type="Pfam" id="PF05199">
    <property type="entry name" value="GMC_oxred_C"/>
    <property type="match status" value="1"/>
</dbReference>
<evidence type="ECO:0000256" key="4">
    <source>
        <dbReference type="ARBA" id="ARBA00022827"/>
    </source>
</evidence>
<comment type="similarity">
    <text evidence="2">Belongs to the GMC oxidoreductase family.</text>
</comment>
<accession>A0A8H9G1T9</accession>
<feature type="domain" description="Glucose-methanol-choline oxidoreductase N-terminal" evidence="6">
    <location>
        <begin position="218"/>
        <end position="317"/>
    </location>
</feature>
<dbReference type="PANTHER" id="PTHR42784:SF1">
    <property type="entry name" value="PYRANOSE 2-OXIDASE"/>
    <property type="match status" value="1"/>
</dbReference>
<feature type="domain" description="Glucose-methanol-choline oxidoreductase C-terminal" evidence="7">
    <location>
        <begin position="427"/>
        <end position="546"/>
    </location>
</feature>
<dbReference type="Proteomes" id="UP000614460">
    <property type="component" value="Unassembled WGS sequence"/>
</dbReference>
<protein>
    <submittedName>
        <fullName evidence="8">Oxidoreductase</fullName>
    </submittedName>
</protein>
<dbReference type="Gene3D" id="3.50.50.60">
    <property type="entry name" value="FAD/NAD(P)-binding domain"/>
    <property type="match status" value="2"/>
</dbReference>
<evidence type="ECO:0000256" key="1">
    <source>
        <dbReference type="ARBA" id="ARBA00001974"/>
    </source>
</evidence>
<organism evidence="8 9">
    <name type="scientific">Sphingobacterium cellulitidis</name>
    <dbReference type="NCBI Taxonomy" id="1768011"/>
    <lineage>
        <taxon>Bacteria</taxon>
        <taxon>Pseudomonadati</taxon>
        <taxon>Bacteroidota</taxon>
        <taxon>Sphingobacteriia</taxon>
        <taxon>Sphingobacteriales</taxon>
        <taxon>Sphingobacteriaceae</taxon>
        <taxon>Sphingobacterium</taxon>
    </lineage>
</organism>
<keyword evidence="5" id="KW-0560">Oxidoreductase</keyword>
<dbReference type="InterPro" id="IPR051473">
    <property type="entry name" value="P2Ox-like"/>
</dbReference>
<sequence>MANSSNTYDVIVIGSGISGGWAAKEFCEKGFKTLVLERGFDVQHVKDYPTAYMDPWQFDHHNKVSLKIREENPITAKCYAFNEDAMHFFTKDKDQEYVQEKPFDWIRGYHVGGKSLLWARQVQRWSDYDFEGPARDGFAVDWPIRYADIAPWYSYVEKFIGVSGNRDGNSAMPDGEFLPAFDLNAVEQMIQKKIPLKYSDRQVIAGRCAHITDPQPIHIEQGRTKCQNRTMCQRGCPFGGYFSSNASTLPWAAKTGNLTMRPNSIVESIIYDEDKQRASGVRIIDAESGKTSEYFAKVIFVNASAIASNQILLNSTSKRFPNGLGNDSGVLGKYIAFHNYLGSISASIEGFEDMYYYGRRPTQPIIPNFRNVKKQEMDFLRGYASFFGAYRGRGGNSEMQVGGSFKDSLSEVGGWGIGMMMQGETIPKEENHVRLSSDLKDKFGMAQMVFNVGYDDNDQKSMQDFLDQGSEMLEYIGAKNISQHNSQQNPGLDIHEMGGARMGLDPKTSILNKWNQMHLCKNVFVTDGASMTSTGTQNPSLTYMAMTARSANYAMEEMKKGNL</sequence>
<evidence type="ECO:0000313" key="8">
    <source>
        <dbReference type="EMBL" id="GGE34139.1"/>
    </source>
</evidence>
<evidence type="ECO:0000256" key="2">
    <source>
        <dbReference type="ARBA" id="ARBA00010790"/>
    </source>
</evidence>
<dbReference type="InterPro" id="IPR000172">
    <property type="entry name" value="GMC_OxRdtase_N"/>
</dbReference>
<keyword evidence="4" id="KW-0274">FAD</keyword>
<dbReference type="PANTHER" id="PTHR42784">
    <property type="entry name" value="PYRANOSE 2-OXIDASE"/>
    <property type="match status" value="1"/>
</dbReference>
<dbReference type="InterPro" id="IPR036188">
    <property type="entry name" value="FAD/NAD-bd_sf"/>
</dbReference>
<gene>
    <name evidence="8" type="ORF">GCM10011516_34740</name>
</gene>
<dbReference type="Pfam" id="PF00732">
    <property type="entry name" value="GMC_oxred_N"/>
    <property type="match status" value="1"/>
</dbReference>
<reference evidence="8" key="2">
    <citation type="submission" date="2020-09" db="EMBL/GenBank/DDBJ databases">
        <authorList>
            <person name="Sun Q."/>
            <person name="Zhou Y."/>
        </authorList>
    </citation>
    <scope>NUCLEOTIDE SEQUENCE</scope>
    <source>
        <strain evidence="8">CGMCC 1.15966</strain>
    </source>
</reference>
<keyword evidence="9" id="KW-1185">Reference proteome</keyword>
<dbReference type="EMBL" id="BMKM01000015">
    <property type="protein sequence ID" value="GGE34139.1"/>
    <property type="molecule type" value="Genomic_DNA"/>
</dbReference>
<dbReference type="GO" id="GO:0050660">
    <property type="term" value="F:flavin adenine dinucleotide binding"/>
    <property type="evidence" value="ECO:0007669"/>
    <property type="project" value="InterPro"/>
</dbReference>
<evidence type="ECO:0000313" key="9">
    <source>
        <dbReference type="Proteomes" id="UP000614460"/>
    </source>
</evidence>
<evidence type="ECO:0000256" key="3">
    <source>
        <dbReference type="ARBA" id="ARBA00022630"/>
    </source>
</evidence>
<dbReference type="RefSeq" id="WP_182499687.1">
    <property type="nucleotide sequence ID" value="NZ_BMKM01000015.1"/>
</dbReference>
<dbReference type="GO" id="GO:0016614">
    <property type="term" value="F:oxidoreductase activity, acting on CH-OH group of donors"/>
    <property type="evidence" value="ECO:0007669"/>
    <property type="project" value="InterPro"/>
</dbReference>
<comment type="caution">
    <text evidence="8">The sequence shown here is derived from an EMBL/GenBank/DDBJ whole genome shotgun (WGS) entry which is preliminary data.</text>
</comment>
<evidence type="ECO:0000256" key="5">
    <source>
        <dbReference type="ARBA" id="ARBA00023002"/>
    </source>
</evidence>
<comment type="cofactor">
    <cofactor evidence="1">
        <name>FAD</name>
        <dbReference type="ChEBI" id="CHEBI:57692"/>
    </cofactor>
</comment>
<dbReference type="AlphaFoldDB" id="A0A8H9G1T9"/>
<evidence type="ECO:0000259" key="6">
    <source>
        <dbReference type="Pfam" id="PF00732"/>
    </source>
</evidence>
<proteinExistence type="inferred from homology"/>
<name>A0A8H9G1T9_9SPHI</name>
<keyword evidence="3" id="KW-0285">Flavoprotein</keyword>
<dbReference type="InterPro" id="IPR007867">
    <property type="entry name" value="GMC_OxRtase_C"/>
</dbReference>
<evidence type="ECO:0000259" key="7">
    <source>
        <dbReference type="Pfam" id="PF05199"/>
    </source>
</evidence>
<dbReference type="SUPFAM" id="SSF54373">
    <property type="entry name" value="FAD-linked reductases, C-terminal domain"/>
    <property type="match status" value="1"/>
</dbReference>
<dbReference type="SUPFAM" id="SSF51905">
    <property type="entry name" value="FAD/NAD(P)-binding domain"/>
    <property type="match status" value="1"/>
</dbReference>